<keyword evidence="3" id="KW-1133">Transmembrane helix</keyword>
<keyword evidence="3" id="KW-0812">Transmembrane</keyword>
<evidence type="ECO:0000256" key="3">
    <source>
        <dbReference type="SAM" id="Phobius"/>
    </source>
</evidence>
<organism evidence="5 6">
    <name type="scientific">Pseudomonas kielensis</name>
    <dbReference type="NCBI Taxonomy" id="2762577"/>
    <lineage>
        <taxon>Bacteria</taxon>
        <taxon>Pseudomonadati</taxon>
        <taxon>Pseudomonadota</taxon>
        <taxon>Gammaproteobacteria</taxon>
        <taxon>Pseudomonadales</taxon>
        <taxon>Pseudomonadaceae</taxon>
        <taxon>Pseudomonas</taxon>
    </lineage>
</organism>
<evidence type="ECO:0000313" key="6">
    <source>
        <dbReference type="Proteomes" id="UP000526003"/>
    </source>
</evidence>
<dbReference type="RefSeq" id="WP_185818016.1">
    <property type="nucleotide sequence ID" value="NZ_JACMYG010000003.1"/>
</dbReference>
<dbReference type="EMBL" id="JACMYG010000003">
    <property type="protein sequence ID" value="MBC2688921.1"/>
    <property type="molecule type" value="Genomic_DNA"/>
</dbReference>
<proteinExistence type="predicted"/>
<evidence type="ECO:0000259" key="4">
    <source>
        <dbReference type="Pfam" id="PF25023"/>
    </source>
</evidence>
<name>A0A7X1GAJ4_9PSED</name>
<accession>A0A7X1GAJ4</accession>
<feature type="compositionally biased region" description="Low complexity" evidence="2">
    <location>
        <begin position="1634"/>
        <end position="1648"/>
    </location>
</feature>
<comment type="caution">
    <text evidence="5">The sequence shown here is derived from an EMBL/GenBank/DDBJ whole genome shotgun (WGS) entry which is preliminary data.</text>
</comment>
<reference evidence="5 6" key="1">
    <citation type="submission" date="2020-08" db="EMBL/GenBank/DDBJ databases">
        <title>Pseudomonas sp. nov.</title>
        <authorList>
            <person name="Gieschler S."/>
            <person name="Fiedler G."/>
            <person name="Brinks E."/>
            <person name="Boehnlein C."/>
            <person name="Franz C.M.A.P."/>
            <person name="Kabisch J."/>
        </authorList>
    </citation>
    <scope>NUCLEOTIDE SEQUENCE [LARGE SCALE GENOMIC DNA]</scope>
    <source>
        <strain evidence="5 6">MBT-1</strain>
    </source>
</reference>
<gene>
    <name evidence="5" type="ORF">H7995_03800</name>
</gene>
<feature type="transmembrane region" description="Helical" evidence="3">
    <location>
        <begin position="1469"/>
        <end position="1492"/>
    </location>
</feature>
<dbReference type="Gene3D" id="2.180.10.10">
    <property type="entry name" value="RHS repeat-associated core"/>
    <property type="match status" value="2"/>
</dbReference>
<evidence type="ECO:0000256" key="2">
    <source>
        <dbReference type="SAM" id="MobiDB-lite"/>
    </source>
</evidence>
<keyword evidence="3" id="KW-0472">Membrane</keyword>
<keyword evidence="1" id="KW-0677">Repeat</keyword>
<dbReference type="Proteomes" id="UP000526003">
    <property type="component" value="Unassembled WGS sequence"/>
</dbReference>
<feature type="domain" description="Teneurin-like YD-shell" evidence="4">
    <location>
        <begin position="1098"/>
        <end position="1389"/>
    </location>
</feature>
<evidence type="ECO:0000313" key="5">
    <source>
        <dbReference type="EMBL" id="MBC2688921.1"/>
    </source>
</evidence>
<dbReference type="NCBIfam" id="TIGR03696">
    <property type="entry name" value="Rhs_assc_core"/>
    <property type="match status" value="1"/>
</dbReference>
<feature type="transmembrane region" description="Helical" evidence="3">
    <location>
        <begin position="1442"/>
        <end position="1462"/>
    </location>
</feature>
<dbReference type="Pfam" id="PF25023">
    <property type="entry name" value="TEN_YD-shell"/>
    <property type="match status" value="1"/>
</dbReference>
<evidence type="ECO:0000256" key="1">
    <source>
        <dbReference type="ARBA" id="ARBA00022737"/>
    </source>
</evidence>
<feature type="transmembrane region" description="Helical" evidence="3">
    <location>
        <begin position="1504"/>
        <end position="1522"/>
    </location>
</feature>
<feature type="region of interest" description="Disordered" evidence="2">
    <location>
        <begin position="394"/>
        <end position="414"/>
    </location>
</feature>
<dbReference type="PANTHER" id="PTHR32305:SF15">
    <property type="entry name" value="PROTEIN RHSA-RELATED"/>
    <property type="match status" value="1"/>
</dbReference>
<keyword evidence="6" id="KW-1185">Reference proteome</keyword>
<dbReference type="InterPro" id="IPR022385">
    <property type="entry name" value="Rhs_assc_core"/>
</dbReference>
<dbReference type="InterPro" id="IPR050708">
    <property type="entry name" value="T6SS_VgrG/RHS"/>
</dbReference>
<dbReference type="PANTHER" id="PTHR32305">
    <property type="match status" value="1"/>
</dbReference>
<protein>
    <submittedName>
        <fullName evidence="5">RHS repeat-associated core domain-containing protein</fullName>
    </submittedName>
</protein>
<feature type="region of interest" description="Disordered" evidence="2">
    <location>
        <begin position="1591"/>
        <end position="1653"/>
    </location>
</feature>
<sequence>MTLSSSVHSQAFGFMSFLQNGVDPRTGQYTLSVSFPELKSNWLCGPAVPLALSFNPMNILDSGFGLGWNLNLSQFTPHNSILALCTGETFKVTGSGSEPAIREKKLDTFHFYNNQDGTYRVVHRSGLIEILTVGGSGDNRVALPTRLYAPTGHCIDLTYAVFRGGQRLQSISDAQGELVRINRSDSSVDILIKPGSGADGEPLARYEMELNGKGWVTKIVLPGEEKPSWRFDYGNDLIRGILCLHKVNSPLGGVDTIDYQDDGHPFSDGVNLPKLPRVTRHRTDPGFGQPIMEVIFSYTSRNFLGAGITVSTEEGMDSLYNAPHGYSYGSTASLMAGGKVVRQVERTYSRFHAMTEEKTTQDHCVKREVTTYYAQDVPFDRQVAQFQSPKHLKTSWEMDNDPTQYREESSSTVFDENGNLREEIEASGIRTLHTYYPKEASDGCPADPQGFIRNRKDSTVIPAPVTHNGKLASTLRTRFRYRTQEPLRGSGLGQWLVNDSELVLELQGNDEIPLKHTLRTCIEAVDTPFLHGRPLTQSETLNGKTSTTSYAYNRFNSTLANEEVLEIVETFVGFDHVEGSHDSRKVIRQQQSLLYGLPVLKDDLNGNYTLTEYDALHRVIRETVAPEVAEYRATRNYRYTLTALDGQQASQEVEDAKGLITRTRLDGIGRSVYEEQQYAVDGTQATQFRQTFAAEYDALGNLVRQTSLDWLADQPLTLHSRFEYSPWGDQLRVIGPDGTASVSDLSPFGSDGPIERTWRESAGQPTQVNQLSESHFNRFGKLDRVTRFDAQPLNEHLQQAPGQGPVQQQVKALLARRALATVGSIEYAYNGYGNGLQQLERVDDMEFATGYEYDVWERMSRTTLPDDTLVSRTFAEHTSGDMPTSLSVKPANQELPEVHSGQQTFDGLLRQTSLTVGPRLERYEYAPGKMQVCRRITPSSKLIDYEYNLHLTDQPISIKTAEGEARFDYDHTTASLTNAANDQGFYQYAYTHHGDLHSETWTDSDNVEHETVQLSSLQGRPISRHHTSVLETVYAYDEFGRPESATQGSLRAEFEYDNLGQTRCITTHNLQSATTLKTVLSYDTLGREIERQMTLNGHPTRTISQVWQDDDQLKSRHLHIGARSLLKEEFAYDPRKRLIRHACSGEQLPRDAYGNPITSQTFRFDALDNIQLCLTIFANGRNDRAQFTYADDDSCQLKEVTHTYVEGGYKARQAFEYDADGHMLNDEQGQRLNYNSQGRLLSVKDADNEQTLSTYRYDGHNHLIGVREGLQEETLRNYEGYSLSHTRQGSVHTQYLFHGDLPLAEQQLHTHDRTLLLMTDASPSVIGECLQGTLHSIVYSAYGQRSAEEEVTTLLAFNGEVREAICGWYLLGRGYRVYNPALLRFHSPDSFSPFGTGGPNPYVYCQGNPIAFRDPNGHRAINNRRPIGPGYVDPIVEPKRPWWQKWLAVAGMVISLIVAVAFTPFTGGLSLGLVAGVLGILLSVGALGLAIWATLDENEDVMSIAMWAGLAGSFVTIGAGLVTRAMAHLATKAAAKAAASLAAGVKTAAVAGLVAVPAIAGTTYAIQSATASVRSAGAGSGVIGGSTRSIGVGSGSVGSSRSRASTGSGTSLNGPSLSDILDGNPHSAVNPIRSPSRTSSLSGSSDASGPIVEPVTPVRKNWTVKNQIGWYKGVLGRGKALNTADNRQQGWGPNYIDAFND</sequence>
<dbReference type="InterPro" id="IPR056823">
    <property type="entry name" value="TEN-like_YD-shell"/>
</dbReference>
<feature type="compositionally biased region" description="Low complexity" evidence="2">
    <location>
        <begin position="1591"/>
        <end position="1611"/>
    </location>
</feature>